<dbReference type="EMBL" id="AVFL01000061">
    <property type="protein sequence ID" value="EWY35907.1"/>
    <property type="molecule type" value="Genomic_DNA"/>
</dbReference>
<reference evidence="2 3" key="1">
    <citation type="submission" date="2013-08" db="EMBL/GenBank/DDBJ databases">
        <title>The genome sequence of Skermanella stibiiresistens.</title>
        <authorList>
            <person name="Zhu W."/>
            <person name="Wang G."/>
        </authorList>
    </citation>
    <scope>NUCLEOTIDE SEQUENCE [LARGE SCALE GENOMIC DNA]</scope>
    <source>
        <strain evidence="2 3">SB22</strain>
    </source>
</reference>
<dbReference type="PATRIC" id="fig|1385369.3.peg.7058"/>
<dbReference type="Pfam" id="PF03729">
    <property type="entry name" value="DUF308"/>
    <property type="match status" value="1"/>
</dbReference>
<dbReference type="AlphaFoldDB" id="W9GTZ1"/>
<gene>
    <name evidence="2" type="ORF">N825_32410</name>
</gene>
<dbReference type="STRING" id="1385369.N825_32410"/>
<sequence>MDMTSIDTNIGDGTWLKAYYFTRAAFSVAWVALAFTLAEDMPGIVAAMLILYPAWDAAANFVDARCNGGLGSNPTQALNVLVSTVTTIAVVITLGMSMNAVLAVFGVWAALSGGFQFGTGIRRWKRHGAQWAMILSGAQSMLAGVLFLGRSQTTVIPQVTDIAPYAAFGAFYFLVSAMWLTVSDWRRHAASRAEPV</sequence>
<keyword evidence="3" id="KW-1185">Reference proteome</keyword>
<evidence type="ECO:0000313" key="3">
    <source>
        <dbReference type="Proteomes" id="UP000019486"/>
    </source>
</evidence>
<keyword evidence="1" id="KW-0812">Transmembrane</keyword>
<feature type="transmembrane region" description="Helical" evidence="1">
    <location>
        <begin position="82"/>
        <end position="111"/>
    </location>
</feature>
<protein>
    <submittedName>
        <fullName evidence="2">Membrane protein</fullName>
    </submittedName>
</protein>
<name>W9GTZ1_9PROT</name>
<comment type="caution">
    <text evidence="2">The sequence shown here is derived from an EMBL/GenBank/DDBJ whole genome shotgun (WGS) entry which is preliminary data.</text>
</comment>
<evidence type="ECO:0000313" key="2">
    <source>
        <dbReference type="EMBL" id="EWY35907.1"/>
    </source>
</evidence>
<feature type="transmembrane region" description="Helical" evidence="1">
    <location>
        <begin position="131"/>
        <end position="150"/>
    </location>
</feature>
<feature type="transmembrane region" description="Helical" evidence="1">
    <location>
        <begin position="162"/>
        <end position="182"/>
    </location>
</feature>
<evidence type="ECO:0000256" key="1">
    <source>
        <dbReference type="SAM" id="Phobius"/>
    </source>
</evidence>
<dbReference type="InterPro" id="IPR005325">
    <property type="entry name" value="DUF308_memb"/>
</dbReference>
<keyword evidence="1" id="KW-0472">Membrane</keyword>
<keyword evidence="1" id="KW-1133">Transmembrane helix</keyword>
<proteinExistence type="predicted"/>
<organism evidence="2 3">
    <name type="scientific">Skermanella stibiiresistens SB22</name>
    <dbReference type="NCBI Taxonomy" id="1385369"/>
    <lineage>
        <taxon>Bacteria</taxon>
        <taxon>Pseudomonadati</taxon>
        <taxon>Pseudomonadota</taxon>
        <taxon>Alphaproteobacteria</taxon>
        <taxon>Rhodospirillales</taxon>
        <taxon>Azospirillaceae</taxon>
        <taxon>Skermanella</taxon>
    </lineage>
</organism>
<dbReference type="Proteomes" id="UP000019486">
    <property type="component" value="Unassembled WGS sequence"/>
</dbReference>
<accession>W9GTZ1</accession>